<dbReference type="InterPro" id="IPR050297">
    <property type="entry name" value="LipidA_mod_glycosyltrf_83"/>
</dbReference>
<dbReference type="RefSeq" id="WP_087862971.1">
    <property type="nucleotide sequence ID" value="NZ_LT859958.1"/>
</dbReference>
<organism evidence="10 11">
    <name type="scientific">Candidatus Brevifilum fermentans</name>
    <dbReference type="NCBI Taxonomy" id="1986204"/>
    <lineage>
        <taxon>Bacteria</taxon>
        <taxon>Bacillati</taxon>
        <taxon>Chloroflexota</taxon>
        <taxon>Anaerolineae</taxon>
        <taxon>Anaerolineales</taxon>
        <taxon>Anaerolineaceae</taxon>
        <taxon>Candidatus Brevifilum</taxon>
    </lineage>
</organism>
<feature type="transmembrane region" description="Helical" evidence="8">
    <location>
        <begin position="307"/>
        <end position="328"/>
    </location>
</feature>
<feature type="transmembrane region" description="Helical" evidence="8">
    <location>
        <begin position="136"/>
        <end position="153"/>
    </location>
</feature>
<dbReference type="EMBL" id="LT859958">
    <property type="protein sequence ID" value="SMX55187.1"/>
    <property type="molecule type" value="Genomic_DNA"/>
</dbReference>
<reference evidence="11" key="1">
    <citation type="submission" date="2017-05" db="EMBL/GenBank/DDBJ databases">
        <authorList>
            <person name="Kirkegaard R."/>
            <person name="Mcilroy J S."/>
        </authorList>
    </citation>
    <scope>NUCLEOTIDE SEQUENCE [LARGE SCALE GENOMIC DNA]</scope>
</reference>
<keyword evidence="7 8" id="KW-0472">Membrane</keyword>
<dbReference type="GO" id="GO:0016763">
    <property type="term" value="F:pentosyltransferase activity"/>
    <property type="evidence" value="ECO:0007669"/>
    <property type="project" value="TreeGrafter"/>
</dbReference>
<evidence type="ECO:0000313" key="11">
    <source>
        <dbReference type="Proteomes" id="UP000195514"/>
    </source>
</evidence>
<dbReference type="PANTHER" id="PTHR33908:SF11">
    <property type="entry name" value="MEMBRANE PROTEIN"/>
    <property type="match status" value="1"/>
</dbReference>
<evidence type="ECO:0000256" key="7">
    <source>
        <dbReference type="ARBA" id="ARBA00023136"/>
    </source>
</evidence>
<evidence type="ECO:0000256" key="5">
    <source>
        <dbReference type="ARBA" id="ARBA00022692"/>
    </source>
</evidence>
<keyword evidence="4" id="KW-0808">Transferase</keyword>
<feature type="transmembrane region" description="Helical" evidence="8">
    <location>
        <begin position="362"/>
        <end position="380"/>
    </location>
</feature>
<dbReference type="OrthoDB" id="154418at2"/>
<keyword evidence="11" id="KW-1185">Reference proteome</keyword>
<dbReference type="Proteomes" id="UP000195514">
    <property type="component" value="Chromosome I"/>
</dbReference>
<evidence type="ECO:0000256" key="3">
    <source>
        <dbReference type="ARBA" id="ARBA00022676"/>
    </source>
</evidence>
<feature type="transmembrane region" description="Helical" evidence="8">
    <location>
        <begin position="229"/>
        <end position="246"/>
    </location>
</feature>
<sequence length="501" mass="57902">METKPRKNKFFQEHRYWVWLMLALVFFFGLVGRFYDFDDPPLDFHPTRQLHSMLIARGMYYEGLEDAPPEQRELAVHQWKSEGQIEPPIMERLSAWGYRLFGTDDLRIPRFLSIFFWTIGGIGLFYLMRELVGEKGAVLGLAYYMVLPFPLYASRSFQPESLMTAAIIISWWTMVRWSKNKNWLNAVIAGITAGLAIYVKSPTVFFVAPALIAIVVTDQKLIKTLTNRQVLLIAGLTVLPALIYHIDGMYISGFLQNQTSFRVFPDLLKDPFHYLQWKDVINSTLGIEFFLFSIAGALVIKNKPYRVMVLSIFVGYFLYGMVFSYHIITHNYYQIPLTPVIGIGLAACAAVLIEKLPGKKTFGLAVLTGLTFFWMAFNFWDARMSLKHARYHDQPGFYAVLGEKLRDYSVISITPDYGYRLAYWGWKPTQNWMSMGDFVMREMAGMDLDKNALFAEALEGRELFLVTDFAEFDRQADVKEILLENYPIFEEGDGFLIFLLR</sequence>
<keyword evidence="2" id="KW-1003">Cell membrane</keyword>
<dbReference type="GO" id="GO:0005886">
    <property type="term" value="C:plasma membrane"/>
    <property type="evidence" value="ECO:0007669"/>
    <property type="project" value="UniProtKB-SubCell"/>
</dbReference>
<protein>
    <recommendedName>
        <fullName evidence="9">Glycosyltransferase RgtA/B/C/D-like domain-containing protein</fullName>
    </recommendedName>
</protein>
<name>A0A1Y6K8P7_9CHLR</name>
<proteinExistence type="predicted"/>
<dbReference type="GO" id="GO:0009103">
    <property type="term" value="P:lipopolysaccharide biosynthetic process"/>
    <property type="evidence" value="ECO:0007669"/>
    <property type="project" value="UniProtKB-ARBA"/>
</dbReference>
<feature type="transmembrane region" description="Helical" evidence="8">
    <location>
        <begin position="334"/>
        <end position="353"/>
    </location>
</feature>
<keyword evidence="5 8" id="KW-0812">Transmembrane</keyword>
<dbReference type="AlphaFoldDB" id="A0A1Y6K8P7"/>
<keyword evidence="6 8" id="KW-1133">Transmembrane helix</keyword>
<evidence type="ECO:0000256" key="4">
    <source>
        <dbReference type="ARBA" id="ARBA00022679"/>
    </source>
</evidence>
<evidence type="ECO:0000256" key="6">
    <source>
        <dbReference type="ARBA" id="ARBA00022989"/>
    </source>
</evidence>
<feature type="transmembrane region" description="Helical" evidence="8">
    <location>
        <begin position="280"/>
        <end position="300"/>
    </location>
</feature>
<evidence type="ECO:0000256" key="8">
    <source>
        <dbReference type="SAM" id="Phobius"/>
    </source>
</evidence>
<accession>A0A1Y6K8P7</accession>
<dbReference type="PANTHER" id="PTHR33908">
    <property type="entry name" value="MANNOSYLTRANSFERASE YKCB-RELATED"/>
    <property type="match status" value="1"/>
</dbReference>
<evidence type="ECO:0000313" key="10">
    <source>
        <dbReference type="EMBL" id="SMX55187.1"/>
    </source>
</evidence>
<feature type="domain" description="Glycosyltransferase RgtA/B/C/D-like" evidence="9">
    <location>
        <begin position="87"/>
        <end position="243"/>
    </location>
</feature>
<evidence type="ECO:0000259" key="9">
    <source>
        <dbReference type="Pfam" id="PF13231"/>
    </source>
</evidence>
<dbReference type="InterPro" id="IPR038731">
    <property type="entry name" value="RgtA/B/C-like"/>
</dbReference>
<feature type="transmembrane region" description="Helical" evidence="8">
    <location>
        <begin position="16"/>
        <end position="35"/>
    </location>
</feature>
<keyword evidence="3" id="KW-0328">Glycosyltransferase</keyword>
<evidence type="ECO:0000256" key="1">
    <source>
        <dbReference type="ARBA" id="ARBA00004651"/>
    </source>
</evidence>
<dbReference type="KEGG" id="abat:CFX1CAM_2122"/>
<gene>
    <name evidence="10" type="ORF">CFX1CAM_2122</name>
</gene>
<evidence type="ECO:0000256" key="2">
    <source>
        <dbReference type="ARBA" id="ARBA00022475"/>
    </source>
</evidence>
<feature type="transmembrane region" description="Helical" evidence="8">
    <location>
        <begin position="205"/>
        <end position="222"/>
    </location>
</feature>
<feature type="transmembrane region" description="Helical" evidence="8">
    <location>
        <begin position="108"/>
        <end position="127"/>
    </location>
</feature>
<dbReference type="Pfam" id="PF13231">
    <property type="entry name" value="PMT_2"/>
    <property type="match status" value="1"/>
</dbReference>
<comment type="subcellular location">
    <subcellularLocation>
        <location evidence="1">Cell membrane</location>
        <topology evidence="1">Multi-pass membrane protein</topology>
    </subcellularLocation>
</comment>